<dbReference type="SMART" id="SM00382">
    <property type="entry name" value="AAA"/>
    <property type="match status" value="1"/>
</dbReference>
<dbReference type="InterPro" id="IPR036640">
    <property type="entry name" value="ABC1_TM_sf"/>
</dbReference>
<keyword evidence="4" id="KW-0547">Nucleotide-binding</keyword>
<evidence type="ECO:0000256" key="5">
    <source>
        <dbReference type="ARBA" id="ARBA00022840"/>
    </source>
</evidence>
<organism evidence="12 13">
    <name type="scientific">Pararhizobium mangrovi</name>
    <dbReference type="NCBI Taxonomy" id="2590452"/>
    <lineage>
        <taxon>Bacteria</taxon>
        <taxon>Pseudomonadati</taxon>
        <taxon>Pseudomonadota</taxon>
        <taxon>Alphaproteobacteria</taxon>
        <taxon>Hyphomicrobiales</taxon>
        <taxon>Rhizobiaceae</taxon>
        <taxon>Rhizobium/Agrobacterium group</taxon>
        <taxon>Pararhizobium</taxon>
    </lineage>
</organism>
<dbReference type="EMBL" id="VHLH01000002">
    <property type="protein sequence ID" value="TPW31970.1"/>
    <property type="molecule type" value="Genomic_DNA"/>
</dbReference>
<feature type="region of interest" description="Disordered" evidence="8">
    <location>
        <begin position="1"/>
        <end position="20"/>
    </location>
</feature>
<keyword evidence="3 9" id="KW-0812">Transmembrane</keyword>
<evidence type="ECO:0000256" key="4">
    <source>
        <dbReference type="ARBA" id="ARBA00022741"/>
    </source>
</evidence>
<comment type="similarity">
    <text evidence="2">Belongs to the ABC transporter superfamily.</text>
</comment>
<dbReference type="SUPFAM" id="SSF90123">
    <property type="entry name" value="ABC transporter transmembrane region"/>
    <property type="match status" value="1"/>
</dbReference>
<dbReference type="Pfam" id="PF00005">
    <property type="entry name" value="ABC_tran"/>
    <property type="match status" value="1"/>
</dbReference>
<dbReference type="GO" id="GO:0140359">
    <property type="term" value="F:ABC-type transporter activity"/>
    <property type="evidence" value="ECO:0007669"/>
    <property type="project" value="InterPro"/>
</dbReference>
<dbReference type="Proteomes" id="UP000320314">
    <property type="component" value="Unassembled WGS sequence"/>
</dbReference>
<dbReference type="InterPro" id="IPR003439">
    <property type="entry name" value="ABC_transporter-like_ATP-bd"/>
</dbReference>
<keyword evidence="6 9" id="KW-1133">Transmembrane helix</keyword>
<evidence type="ECO:0000256" key="1">
    <source>
        <dbReference type="ARBA" id="ARBA00004651"/>
    </source>
</evidence>
<dbReference type="InterPro" id="IPR011527">
    <property type="entry name" value="ABC1_TM_dom"/>
</dbReference>
<feature type="domain" description="ABC transmembrane type-1" evidence="11">
    <location>
        <begin position="41"/>
        <end position="282"/>
    </location>
</feature>
<dbReference type="SUPFAM" id="SSF52540">
    <property type="entry name" value="P-loop containing nucleoside triphosphate hydrolases"/>
    <property type="match status" value="1"/>
</dbReference>
<evidence type="ECO:0000256" key="2">
    <source>
        <dbReference type="ARBA" id="ARBA00005417"/>
    </source>
</evidence>
<feature type="transmembrane region" description="Helical" evidence="9">
    <location>
        <begin position="154"/>
        <end position="173"/>
    </location>
</feature>
<evidence type="ECO:0000313" key="12">
    <source>
        <dbReference type="EMBL" id="TPW31970.1"/>
    </source>
</evidence>
<evidence type="ECO:0000259" key="10">
    <source>
        <dbReference type="PROSITE" id="PS50893"/>
    </source>
</evidence>
<dbReference type="AlphaFoldDB" id="A0A506UDE7"/>
<dbReference type="InterPro" id="IPR003593">
    <property type="entry name" value="AAA+_ATPase"/>
</dbReference>
<evidence type="ECO:0000256" key="8">
    <source>
        <dbReference type="SAM" id="MobiDB-lite"/>
    </source>
</evidence>
<evidence type="ECO:0000256" key="9">
    <source>
        <dbReference type="SAM" id="Phobius"/>
    </source>
</evidence>
<feature type="transmembrane region" description="Helical" evidence="9">
    <location>
        <begin position="50"/>
        <end position="69"/>
    </location>
</feature>
<feature type="transmembrane region" description="Helical" evidence="9">
    <location>
        <begin position="75"/>
        <end position="95"/>
    </location>
</feature>
<dbReference type="GO" id="GO:0005524">
    <property type="term" value="F:ATP binding"/>
    <property type="evidence" value="ECO:0007669"/>
    <property type="project" value="UniProtKB-KW"/>
</dbReference>
<dbReference type="Gene3D" id="3.40.50.300">
    <property type="entry name" value="P-loop containing nucleotide triphosphate hydrolases"/>
    <property type="match status" value="1"/>
</dbReference>
<comment type="subcellular location">
    <subcellularLocation>
        <location evidence="1">Cell membrane</location>
        <topology evidence="1">Multi-pass membrane protein</topology>
    </subcellularLocation>
</comment>
<dbReference type="PROSITE" id="PS50893">
    <property type="entry name" value="ABC_TRANSPORTER_2"/>
    <property type="match status" value="1"/>
</dbReference>
<keyword evidence="7 9" id="KW-0472">Membrane</keyword>
<dbReference type="GO" id="GO:0016887">
    <property type="term" value="F:ATP hydrolysis activity"/>
    <property type="evidence" value="ECO:0007669"/>
    <property type="project" value="InterPro"/>
</dbReference>
<feature type="transmembrane region" description="Helical" evidence="9">
    <location>
        <begin position="288"/>
        <end position="308"/>
    </location>
</feature>
<keyword evidence="13" id="KW-1185">Reference proteome</keyword>
<evidence type="ECO:0000256" key="3">
    <source>
        <dbReference type="ARBA" id="ARBA00022692"/>
    </source>
</evidence>
<dbReference type="InterPro" id="IPR039421">
    <property type="entry name" value="Type_1_exporter"/>
</dbReference>
<reference evidence="12 13" key="1">
    <citation type="submission" date="2019-06" db="EMBL/GenBank/DDBJ databases">
        <authorList>
            <person name="Li M."/>
        </authorList>
    </citation>
    <scope>NUCLEOTIDE SEQUENCE [LARGE SCALE GENOMIC DNA]</scope>
    <source>
        <strain evidence="12 13">BGMRC6574</strain>
    </source>
</reference>
<evidence type="ECO:0000313" key="13">
    <source>
        <dbReference type="Proteomes" id="UP000320314"/>
    </source>
</evidence>
<keyword evidence="5 12" id="KW-0067">ATP-binding</keyword>
<proteinExistence type="inferred from homology"/>
<dbReference type="InterPro" id="IPR017871">
    <property type="entry name" value="ABC_transporter-like_CS"/>
</dbReference>
<evidence type="ECO:0000259" key="11">
    <source>
        <dbReference type="PROSITE" id="PS50929"/>
    </source>
</evidence>
<dbReference type="Gene3D" id="1.20.1560.10">
    <property type="entry name" value="ABC transporter type 1, transmembrane domain"/>
    <property type="match status" value="1"/>
</dbReference>
<dbReference type="InterPro" id="IPR027417">
    <property type="entry name" value="P-loop_NTPase"/>
</dbReference>
<accession>A0A506UDE7</accession>
<dbReference type="PROSITE" id="PS50929">
    <property type="entry name" value="ABC_TM1F"/>
    <property type="match status" value="1"/>
</dbReference>
<dbReference type="Pfam" id="PF00664">
    <property type="entry name" value="ABC_membrane"/>
    <property type="match status" value="1"/>
</dbReference>
<evidence type="ECO:0000256" key="6">
    <source>
        <dbReference type="ARBA" id="ARBA00022989"/>
    </source>
</evidence>
<feature type="transmembrane region" description="Helical" evidence="9">
    <location>
        <begin position="179"/>
        <end position="199"/>
    </location>
</feature>
<dbReference type="PROSITE" id="PS00211">
    <property type="entry name" value="ABC_TRANSPORTER_1"/>
    <property type="match status" value="1"/>
</dbReference>
<comment type="caution">
    <text evidence="12">The sequence shown here is derived from an EMBL/GenBank/DDBJ whole genome shotgun (WGS) entry which is preliminary data.</text>
</comment>
<dbReference type="GO" id="GO:0034040">
    <property type="term" value="F:ATPase-coupled lipid transmembrane transporter activity"/>
    <property type="evidence" value="ECO:0007669"/>
    <property type="project" value="TreeGrafter"/>
</dbReference>
<protein>
    <submittedName>
        <fullName evidence="12">ATP-binding cassette domain-containing protein</fullName>
    </submittedName>
</protein>
<sequence length="538" mass="56300">MTTELQDNPATEADPCRTDRPPGSFAALPFAQALGRNALRVLVGLQIARTVFRIGFAAMAAATVGRLVMGTPVDPALPLIALGSFIASAVAGACAERREAFAETRIACALRERAGNRLATLGARSLQAMPAGETIVALQRHPGAVAALAVGHKAAMTMMGFGPLLAAAALLLVSWQAGLLVMGLTPVMIVFFVLVGATIRRRADDQERAFAHLARQFADRIRTLPTIFANHAFARERDTLSRRLDAHAGRTMGVLSIAFVNAGLIDFFASLSIAMLAVFLGLGHLGLVSLPGFSGLAFWQSLFILMVAPEYFAPFRRFSELYHVKAQGVAAAAALDRLMDREPATEPHIEAIEGDLHALPERGLVAIVGASGSGKTTLLRRLAGADAQAGQGAPPLAGATWVSTDGFVPAGSLADAMAWRCPSATPARIEEVGHALGLADDRLLPGGLSAHVAAGGGNLSGGQRVRLAVARALIADRPVLADEPTAKLDDATAARVREALCTLAQTRCVVVATHDRALASAAMRTIDLDRTVKREAAA</sequence>
<dbReference type="RefSeq" id="WP_141165326.1">
    <property type="nucleotide sequence ID" value="NZ_VHLH01000002.1"/>
</dbReference>
<dbReference type="OrthoDB" id="9806127at2"/>
<evidence type="ECO:0000256" key="7">
    <source>
        <dbReference type="ARBA" id="ARBA00023136"/>
    </source>
</evidence>
<dbReference type="PANTHER" id="PTHR24221">
    <property type="entry name" value="ATP-BINDING CASSETTE SUB-FAMILY B"/>
    <property type="match status" value="1"/>
</dbReference>
<gene>
    <name evidence="12" type="ORF">FJU11_01925</name>
</gene>
<name>A0A506UDE7_9HYPH</name>
<dbReference type="GO" id="GO:0005886">
    <property type="term" value="C:plasma membrane"/>
    <property type="evidence" value="ECO:0007669"/>
    <property type="project" value="UniProtKB-SubCell"/>
</dbReference>
<dbReference type="PANTHER" id="PTHR24221:SF654">
    <property type="entry name" value="ATP-BINDING CASSETTE SUB-FAMILY B MEMBER 6"/>
    <property type="match status" value="1"/>
</dbReference>
<feature type="transmembrane region" description="Helical" evidence="9">
    <location>
        <begin position="252"/>
        <end position="282"/>
    </location>
</feature>
<feature type="domain" description="ABC transporter" evidence="10">
    <location>
        <begin position="324"/>
        <end position="538"/>
    </location>
</feature>